<gene>
    <name evidence="3" type="ORF">SAMN05421877_10136</name>
</gene>
<proteinExistence type="predicted"/>
<name>A0A1H5RTA4_9SPHI</name>
<dbReference type="AlphaFoldDB" id="A0A1H5RTA4"/>
<evidence type="ECO:0000313" key="3">
    <source>
        <dbReference type="EMBL" id="SEF40721.1"/>
    </source>
</evidence>
<keyword evidence="1" id="KW-0732">Signal</keyword>
<organism evidence="3 4">
    <name type="scientific">Sphingobacterium lactis</name>
    <dbReference type="NCBI Taxonomy" id="797291"/>
    <lineage>
        <taxon>Bacteria</taxon>
        <taxon>Pseudomonadati</taxon>
        <taxon>Bacteroidota</taxon>
        <taxon>Sphingobacteriia</taxon>
        <taxon>Sphingobacteriales</taxon>
        <taxon>Sphingobacteriaceae</taxon>
        <taxon>Sphingobacterium</taxon>
    </lineage>
</organism>
<dbReference type="Proteomes" id="UP000236731">
    <property type="component" value="Unassembled WGS sequence"/>
</dbReference>
<dbReference type="Gene3D" id="3.30.1150.10">
    <property type="match status" value="1"/>
</dbReference>
<dbReference type="PROSITE" id="PS52015">
    <property type="entry name" value="TONB_CTD"/>
    <property type="match status" value="1"/>
</dbReference>
<dbReference type="GO" id="GO:0055085">
    <property type="term" value="P:transmembrane transport"/>
    <property type="evidence" value="ECO:0007669"/>
    <property type="project" value="InterPro"/>
</dbReference>
<evidence type="ECO:0000313" key="4">
    <source>
        <dbReference type="Proteomes" id="UP000236731"/>
    </source>
</evidence>
<keyword evidence="4" id="KW-1185">Reference proteome</keyword>
<dbReference type="EMBL" id="FNUT01000001">
    <property type="protein sequence ID" value="SEF40721.1"/>
    <property type="molecule type" value="Genomic_DNA"/>
</dbReference>
<dbReference type="SUPFAM" id="SSF74653">
    <property type="entry name" value="TolA/TonB C-terminal domain"/>
    <property type="match status" value="1"/>
</dbReference>
<dbReference type="GO" id="GO:0098797">
    <property type="term" value="C:plasma membrane protein complex"/>
    <property type="evidence" value="ECO:0007669"/>
    <property type="project" value="TreeGrafter"/>
</dbReference>
<dbReference type="InterPro" id="IPR051045">
    <property type="entry name" value="TonB-dependent_transducer"/>
</dbReference>
<protein>
    <submittedName>
        <fullName evidence="3">TonB protein C-terminal</fullName>
    </submittedName>
</protein>
<accession>A0A1H5RTA4</accession>
<dbReference type="InterPro" id="IPR037682">
    <property type="entry name" value="TonB_C"/>
</dbReference>
<dbReference type="Pfam" id="PF03544">
    <property type="entry name" value="TonB_C"/>
    <property type="match status" value="1"/>
</dbReference>
<sequence>MKTNYFHLLLTMFLCMLSYLSFGQSNVGKANEQYTQSEPDRPAAPVGGMEAFREYVEKNYRFPKEALSAKVWGNTKISFVVSKTGKLKDFKVLNDDTGYGTAEELIRVVEESQNEIEWIPGIANGKLVNVKYSLPINLRTLKKKLRK</sequence>
<dbReference type="PANTHER" id="PTHR33446:SF2">
    <property type="entry name" value="PROTEIN TONB"/>
    <property type="match status" value="1"/>
</dbReference>
<feature type="signal peptide" evidence="1">
    <location>
        <begin position="1"/>
        <end position="23"/>
    </location>
</feature>
<dbReference type="PANTHER" id="PTHR33446">
    <property type="entry name" value="PROTEIN TONB-RELATED"/>
    <property type="match status" value="1"/>
</dbReference>
<dbReference type="GO" id="GO:0031992">
    <property type="term" value="F:energy transducer activity"/>
    <property type="evidence" value="ECO:0007669"/>
    <property type="project" value="TreeGrafter"/>
</dbReference>
<dbReference type="RefSeq" id="WP_160003588.1">
    <property type="nucleotide sequence ID" value="NZ_CP049246.1"/>
</dbReference>
<feature type="domain" description="TonB C-terminal" evidence="2">
    <location>
        <begin position="47"/>
        <end position="141"/>
    </location>
</feature>
<dbReference type="OrthoDB" id="649093at2"/>
<feature type="chain" id="PRO_5009283321" evidence="1">
    <location>
        <begin position="24"/>
        <end position="147"/>
    </location>
</feature>
<evidence type="ECO:0000259" key="2">
    <source>
        <dbReference type="PROSITE" id="PS52015"/>
    </source>
</evidence>
<reference evidence="4" key="1">
    <citation type="submission" date="2016-10" db="EMBL/GenBank/DDBJ databases">
        <authorList>
            <person name="Varghese N."/>
            <person name="Submissions S."/>
        </authorList>
    </citation>
    <scope>NUCLEOTIDE SEQUENCE [LARGE SCALE GENOMIC DNA]</scope>
    <source>
        <strain evidence="4">DSM 22361</strain>
    </source>
</reference>
<evidence type="ECO:0000256" key="1">
    <source>
        <dbReference type="SAM" id="SignalP"/>
    </source>
</evidence>